<keyword evidence="8 17" id="KW-0560">Oxidoreductase</keyword>
<dbReference type="Gene3D" id="3.40.50.720">
    <property type="entry name" value="NAD(P)-binding Rossmann-like Domain"/>
    <property type="match status" value="1"/>
</dbReference>
<dbReference type="Pfam" id="PF02737">
    <property type="entry name" value="3HCDH_N"/>
    <property type="match status" value="1"/>
</dbReference>
<keyword evidence="9" id="KW-0520">NAD</keyword>
<dbReference type="UniPathway" id="UPA00659"/>
<feature type="domain" description="3-hydroxyacyl-CoA dehydrogenase C-terminal" evidence="15">
    <location>
        <begin position="370"/>
        <end position="410"/>
    </location>
</feature>
<evidence type="ECO:0000256" key="2">
    <source>
        <dbReference type="ARBA" id="ARBA00005005"/>
    </source>
</evidence>
<keyword evidence="10" id="KW-0443">Lipid metabolism</keyword>
<comment type="pathway">
    <text evidence="2">Lipid metabolism; fatty acid beta-oxidation.</text>
</comment>
<evidence type="ECO:0000256" key="13">
    <source>
        <dbReference type="ARBA" id="ARBA00049556"/>
    </source>
</evidence>
<dbReference type="InterPro" id="IPR006176">
    <property type="entry name" value="3-OHacyl-CoA_DH_NAD-bd"/>
</dbReference>
<feature type="domain" description="3-hydroxyacyl-CoA dehydrogenase NAD binding" evidence="16">
    <location>
        <begin position="24"/>
        <end position="203"/>
    </location>
</feature>
<evidence type="ECO:0000256" key="10">
    <source>
        <dbReference type="ARBA" id="ARBA00023098"/>
    </source>
</evidence>
<dbReference type="InterPro" id="IPR029045">
    <property type="entry name" value="ClpP/crotonase-like_dom_sf"/>
</dbReference>
<keyword evidence="18" id="KW-1185">Reference proteome</keyword>
<dbReference type="Proteomes" id="UP000271587">
    <property type="component" value="Chromosome"/>
</dbReference>
<organism evidence="17 18">
    <name type="scientific">Corynebacterium gerontici</name>
    <dbReference type="NCBI Taxonomy" id="2079234"/>
    <lineage>
        <taxon>Bacteria</taxon>
        <taxon>Bacillati</taxon>
        <taxon>Actinomycetota</taxon>
        <taxon>Actinomycetes</taxon>
        <taxon>Mycobacteriales</taxon>
        <taxon>Corynebacteriaceae</taxon>
        <taxon>Corynebacterium</taxon>
    </lineage>
</organism>
<accession>A0A3G6J0Z6</accession>
<dbReference type="GO" id="GO:0003857">
    <property type="term" value="F:(3S)-3-hydroxyacyl-CoA dehydrogenase (NAD+) activity"/>
    <property type="evidence" value="ECO:0007669"/>
    <property type="project" value="UniProtKB-EC"/>
</dbReference>
<comment type="similarity">
    <text evidence="4">Belongs to the 3-hydroxyacyl-CoA dehydrogenase family.</text>
</comment>
<dbReference type="Pfam" id="PF00378">
    <property type="entry name" value="ECH_1"/>
    <property type="match status" value="1"/>
</dbReference>
<dbReference type="InterPro" id="IPR018376">
    <property type="entry name" value="Enoyl-CoA_hyd/isom_CS"/>
</dbReference>
<sequence>MNHTDKYSQAPNPITLLEHPVRKAVVIGSGSMGSGIAALIASAGVQVTLLDIASEEGQRNQRAQKGKDIQVQRRGFTHPSMAENVTVGNTTDDLAVVAEADWVVEAIFENLQAKQDLYASLEPHLGEQTILSSNTSTLPLEQLTQKLPADLRERFFITHFFNPPRVMPLVELIAAPGVPEARQEWIVQVIEQQLGKRALPCRDTPGFIANRVGNLWMAAAAGWALENDVPIELADAIASRPFGVPRTGVFGLFDYIGLQLVPDVWGSTLQAVPERDAYHRWNIAEHPLMQGLIERGLTGRTGESGFYRDGKEVITEDFTYRPVSLGDDPALQAKSLVELLDVDSLGGEFARQVFARTLAYCCEVGPEIADTAQDIDLAMELGYGWKQGPFALADSVGLVRAAAVLERVDLEVPAMLQHAIDAGGFYPNEGQTLSTTGELVALREQQGVAQVSELIATAEVLVKNEAAAIYRLESGVGLFVAKTKLGTLNPDALDILAASADLDLRALVLAGADARAISAGADVTVLAQAAYDSDPERFAELLDHGLNSLRAIKYAPFPVVAAVRGVALGGGAELSLHSDAMVVHVDAKIGFPERNVGIFPAWGGPMQHLLRAQSRGINNAETLVFDFAMKATPARGAYGAWDLGVLGEQDQIAMSSDHVLAAALALAEDLAVGYQPAREPTFELAKDLSWEQDAQSLEGDERAQAADQHIAEALGALLSGAPKSESEMDRESTQRCVEIFNHEENRERIIAMGKRLGAKF</sequence>
<comment type="similarity">
    <text evidence="3">In the N-terminal section; belongs to the enoyl-CoA hydratase/isomerase family.</text>
</comment>
<dbReference type="Gene3D" id="3.90.226.10">
    <property type="entry name" value="2-enoyl-CoA Hydratase, Chain A, domain 1"/>
    <property type="match status" value="1"/>
</dbReference>
<keyword evidence="6" id="KW-0276">Fatty acid metabolism</keyword>
<dbReference type="Pfam" id="PF00725">
    <property type="entry name" value="3HCDH"/>
    <property type="match status" value="2"/>
</dbReference>
<evidence type="ECO:0000259" key="16">
    <source>
        <dbReference type="Pfam" id="PF02737"/>
    </source>
</evidence>
<evidence type="ECO:0000256" key="9">
    <source>
        <dbReference type="ARBA" id="ARBA00023027"/>
    </source>
</evidence>
<dbReference type="InterPro" id="IPR006108">
    <property type="entry name" value="3HC_DH_C"/>
</dbReference>
<protein>
    <recommendedName>
        <fullName evidence="5">enoyl-CoA hydratase</fullName>
        <ecNumber evidence="5">4.2.1.17</ecNumber>
    </recommendedName>
</protein>
<dbReference type="SUPFAM" id="SSF48179">
    <property type="entry name" value="6-phosphogluconate dehydrogenase C-terminal domain-like"/>
    <property type="match status" value="2"/>
</dbReference>
<evidence type="ECO:0000259" key="15">
    <source>
        <dbReference type="Pfam" id="PF00725"/>
    </source>
</evidence>
<comment type="similarity">
    <text evidence="14">Belongs to the enoyl-CoA hydratase/isomerase family.</text>
</comment>
<dbReference type="EC" id="4.2.1.17" evidence="5"/>
<proteinExistence type="inferred from homology"/>
<dbReference type="SUPFAM" id="SSF51735">
    <property type="entry name" value="NAD(P)-binding Rossmann-fold domains"/>
    <property type="match status" value="1"/>
</dbReference>
<evidence type="ECO:0000313" key="17">
    <source>
        <dbReference type="EMBL" id="AZA11463.1"/>
    </source>
</evidence>
<comment type="catalytic activity">
    <reaction evidence="11">
        <text>a (3S)-3-hydroxyacyl-CoA = a (2E)-enoyl-CoA + H2O</text>
        <dbReference type="Rhea" id="RHEA:16105"/>
        <dbReference type="ChEBI" id="CHEBI:15377"/>
        <dbReference type="ChEBI" id="CHEBI:57318"/>
        <dbReference type="ChEBI" id="CHEBI:58856"/>
        <dbReference type="EC" id="4.2.1.17"/>
    </reaction>
</comment>
<evidence type="ECO:0000256" key="12">
    <source>
        <dbReference type="ARBA" id="ARBA00023717"/>
    </source>
</evidence>
<evidence type="ECO:0000256" key="11">
    <source>
        <dbReference type="ARBA" id="ARBA00023709"/>
    </source>
</evidence>
<dbReference type="CDD" id="cd06558">
    <property type="entry name" value="crotonase-like"/>
    <property type="match status" value="1"/>
</dbReference>
<dbReference type="KEGG" id="cgk:CGERO_05780"/>
<dbReference type="SUPFAM" id="SSF52096">
    <property type="entry name" value="ClpP/crotonase"/>
    <property type="match status" value="1"/>
</dbReference>
<dbReference type="PANTHER" id="PTHR48075:SF7">
    <property type="entry name" value="3-HYDROXYACYL-COA DEHYDROGENASE-RELATED"/>
    <property type="match status" value="1"/>
</dbReference>
<dbReference type="InterPro" id="IPR001753">
    <property type="entry name" value="Enoyl-CoA_hydra/iso"/>
</dbReference>
<comment type="catalytic activity">
    <reaction evidence="13">
        <text>a (3S)-3-hydroxyacyl-CoA + NAD(+) = a 3-oxoacyl-CoA + NADH + H(+)</text>
        <dbReference type="Rhea" id="RHEA:22432"/>
        <dbReference type="ChEBI" id="CHEBI:15378"/>
        <dbReference type="ChEBI" id="CHEBI:57318"/>
        <dbReference type="ChEBI" id="CHEBI:57540"/>
        <dbReference type="ChEBI" id="CHEBI:57945"/>
        <dbReference type="ChEBI" id="CHEBI:90726"/>
        <dbReference type="EC" id="1.1.1.35"/>
    </reaction>
</comment>
<comment type="catalytic activity">
    <reaction evidence="12">
        <text>a 4-saturated-(3S)-3-hydroxyacyl-CoA = a (3E)-enoyl-CoA + H2O</text>
        <dbReference type="Rhea" id="RHEA:20724"/>
        <dbReference type="ChEBI" id="CHEBI:15377"/>
        <dbReference type="ChEBI" id="CHEBI:58521"/>
        <dbReference type="ChEBI" id="CHEBI:137480"/>
        <dbReference type="EC" id="4.2.1.17"/>
    </reaction>
</comment>
<dbReference type="RefSeq" id="WP_123934081.1">
    <property type="nucleotide sequence ID" value="NZ_CP033897.1"/>
</dbReference>
<evidence type="ECO:0000256" key="7">
    <source>
        <dbReference type="ARBA" id="ARBA00022963"/>
    </source>
</evidence>
<evidence type="ECO:0000256" key="3">
    <source>
        <dbReference type="ARBA" id="ARBA00008750"/>
    </source>
</evidence>
<dbReference type="PANTHER" id="PTHR48075">
    <property type="entry name" value="3-HYDROXYACYL-COA DEHYDROGENASE FAMILY PROTEIN"/>
    <property type="match status" value="1"/>
</dbReference>
<name>A0A3G6J0Z6_9CORY</name>
<dbReference type="GO" id="GO:0018812">
    <property type="term" value="F:3-hydroxyacyl-CoA dehydratase activity"/>
    <property type="evidence" value="ECO:0007669"/>
    <property type="project" value="RHEA"/>
</dbReference>
<dbReference type="GO" id="GO:0006635">
    <property type="term" value="P:fatty acid beta-oxidation"/>
    <property type="evidence" value="ECO:0007669"/>
    <property type="project" value="UniProtKB-UniPathway"/>
</dbReference>
<gene>
    <name evidence="17" type="primary">fadN</name>
    <name evidence="17" type="ORF">CGERO_05780</name>
</gene>
<dbReference type="PROSITE" id="PS00166">
    <property type="entry name" value="ENOYL_COA_HYDRATASE"/>
    <property type="match status" value="1"/>
</dbReference>
<dbReference type="EMBL" id="CP033897">
    <property type="protein sequence ID" value="AZA11463.1"/>
    <property type="molecule type" value="Genomic_DNA"/>
</dbReference>
<evidence type="ECO:0000256" key="8">
    <source>
        <dbReference type="ARBA" id="ARBA00023002"/>
    </source>
</evidence>
<comment type="function">
    <text evidence="1">Could possibly oxidize fatty acids using specific components.</text>
</comment>
<feature type="domain" description="3-hydroxyacyl-CoA dehydrogenase C-terminal" evidence="15">
    <location>
        <begin position="206"/>
        <end position="308"/>
    </location>
</feature>
<evidence type="ECO:0000313" key="18">
    <source>
        <dbReference type="Proteomes" id="UP000271587"/>
    </source>
</evidence>
<dbReference type="OrthoDB" id="5240528at2"/>
<reference evidence="17 18" key="1">
    <citation type="submission" date="2018-11" db="EMBL/GenBank/DDBJ databases">
        <authorList>
            <person name="Kleinhagauer T."/>
            <person name="Glaeser S.P."/>
            <person name="Spergser J."/>
            <person name="Ruckert C."/>
            <person name="Kaempfer P."/>
            <person name="Busse H.-J."/>
        </authorList>
    </citation>
    <scope>NUCLEOTIDE SEQUENCE [LARGE SCALE GENOMIC DNA]</scope>
    <source>
        <strain evidence="17 18">W8</strain>
    </source>
</reference>
<keyword evidence="7" id="KW-0442">Lipid degradation</keyword>
<evidence type="ECO:0000256" key="1">
    <source>
        <dbReference type="ARBA" id="ARBA00002994"/>
    </source>
</evidence>
<evidence type="ECO:0000256" key="4">
    <source>
        <dbReference type="ARBA" id="ARBA00009463"/>
    </source>
</evidence>
<evidence type="ECO:0000256" key="5">
    <source>
        <dbReference type="ARBA" id="ARBA00012076"/>
    </source>
</evidence>
<dbReference type="InterPro" id="IPR008927">
    <property type="entry name" value="6-PGluconate_DH-like_C_sf"/>
</dbReference>
<evidence type="ECO:0000256" key="6">
    <source>
        <dbReference type="ARBA" id="ARBA00022832"/>
    </source>
</evidence>
<dbReference type="AlphaFoldDB" id="A0A3G6J0Z6"/>
<dbReference type="InterPro" id="IPR036291">
    <property type="entry name" value="NAD(P)-bd_dom_sf"/>
</dbReference>
<dbReference type="Gene3D" id="1.10.1040.50">
    <property type="match status" value="1"/>
</dbReference>
<evidence type="ECO:0000256" key="14">
    <source>
        <dbReference type="RuleBase" id="RU003707"/>
    </source>
</evidence>
<dbReference type="GO" id="GO:0070403">
    <property type="term" value="F:NAD+ binding"/>
    <property type="evidence" value="ECO:0007669"/>
    <property type="project" value="InterPro"/>
</dbReference>